<keyword evidence="2" id="KW-0472">Membrane</keyword>
<name>A0ABT6KP73_9MICO</name>
<keyword evidence="2" id="KW-0812">Transmembrane</keyword>
<feature type="compositionally biased region" description="Low complexity" evidence="1">
    <location>
        <begin position="33"/>
        <end position="44"/>
    </location>
</feature>
<feature type="compositionally biased region" description="Basic and acidic residues" evidence="1">
    <location>
        <begin position="88"/>
        <end position="101"/>
    </location>
</feature>
<feature type="region of interest" description="Disordered" evidence="1">
    <location>
        <begin position="88"/>
        <end position="114"/>
    </location>
</feature>
<dbReference type="RefSeq" id="WP_322134108.1">
    <property type="nucleotide sequence ID" value="NZ_CP085036.1"/>
</dbReference>
<dbReference type="EMBL" id="JARXVQ010000001">
    <property type="protein sequence ID" value="MDH6181806.1"/>
    <property type="molecule type" value="Genomic_DNA"/>
</dbReference>
<keyword evidence="4" id="KW-1185">Reference proteome</keyword>
<proteinExistence type="predicted"/>
<dbReference type="Proteomes" id="UP001160142">
    <property type="component" value="Unassembled WGS sequence"/>
</dbReference>
<sequence length="114" mass="12562">MNWENIIVQAVASAGVISAALLPVLVSTRRKASSAAKDASAARSQVQNSHTKNFRDDHDDKHTAVMSAIARVESDIRGVRRDVGRLADADVRHEQRIHDLEQTQPRNPTDRSAQ</sequence>
<evidence type="ECO:0000313" key="4">
    <source>
        <dbReference type="Proteomes" id="UP001160142"/>
    </source>
</evidence>
<feature type="transmembrane region" description="Helical" evidence="2">
    <location>
        <begin position="6"/>
        <end position="26"/>
    </location>
</feature>
<evidence type="ECO:0000256" key="1">
    <source>
        <dbReference type="SAM" id="MobiDB-lite"/>
    </source>
</evidence>
<organism evidence="3 4">
    <name type="scientific">Antiquaquibacter oligotrophicus</name>
    <dbReference type="NCBI Taxonomy" id="2880260"/>
    <lineage>
        <taxon>Bacteria</taxon>
        <taxon>Bacillati</taxon>
        <taxon>Actinomycetota</taxon>
        <taxon>Actinomycetes</taxon>
        <taxon>Micrococcales</taxon>
        <taxon>Microbacteriaceae</taxon>
        <taxon>Antiquaquibacter</taxon>
    </lineage>
</organism>
<comment type="caution">
    <text evidence="3">The sequence shown here is derived from an EMBL/GenBank/DDBJ whole genome shotgun (WGS) entry which is preliminary data.</text>
</comment>
<accession>A0ABT6KP73</accession>
<gene>
    <name evidence="3" type="ORF">M2152_001988</name>
</gene>
<evidence type="ECO:0000256" key="2">
    <source>
        <dbReference type="SAM" id="Phobius"/>
    </source>
</evidence>
<protein>
    <submittedName>
        <fullName evidence="3">Septal ring factor EnvC (AmiA/AmiB activator)</fullName>
    </submittedName>
</protein>
<keyword evidence="2" id="KW-1133">Transmembrane helix</keyword>
<feature type="region of interest" description="Disordered" evidence="1">
    <location>
        <begin position="32"/>
        <end position="62"/>
    </location>
</feature>
<feature type="compositionally biased region" description="Polar residues" evidence="1">
    <location>
        <begin position="102"/>
        <end position="114"/>
    </location>
</feature>
<feature type="compositionally biased region" description="Basic and acidic residues" evidence="1">
    <location>
        <begin position="53"/>
        <end position="62"/>
    </location>
</feature>
<reference evidence="3 4" key="1">
    <citation type="submission" date="2023-04" db="EMBL/GenBank/DDBJ databases">
        <title>Genome Encyclopedia of Bacteria and Archaea VI: Functional Genomics of Type Strains.</title>
        <authorList>
            <person name="Whitman W."/>
        </authorList>
    </citation>
    <scope>NUCLEOTIDE SEQUENCE [LARGE SCALE GENOMIC DNA]</scope>
    <source>
        <strain evidence="3 4">SG_E_30_P1</strain>
    </source>
</reference>
<evidence type="ECO:0000313" key="3">
    <source>
        <dbReference type="EMBL" id="MDH6181806.1"/>
    </source>
</evidence>